<accession>A0A7J5Y7Z1</accession>
<evidence type="ECO:0000313" key="1">
    <source>
        <dbReference type="EMBL" id="KAF3845233.1"/>
    </source>
</evidence>
<proteinExistence type="predicted"/>
<name>A0A7J5Y7Z1_DISMA</name>
<reference evidence="1 2" key="1">
    <citation type="submission" date="2020-03" db="EMBL/GenBank/DDBJ databases">
        <title>Dissostichus mawsoni Genome sequencing and assembly.</title>
        <authorList>
            <person name="Park H."/>
        </authorList>
    </citation>
    <scope>NUCLEOTIDE SEQUENCE [LARGE SCALE GENOMIC DNA]</scope>
    <source>
        <strain evidence="1">DM0001</strain>
        <tissue evidence="1">Muscle</tissue>
    </source>
</reference>
<sequence>MSPSQRGKSSANNFLTQTDTSSLDCDHQRYRELILVVLSVGIFRNLDRLLNFLYTQHQLHPFLKQAKPLSSLTPLILAAKEAMRSNR</sequence>
<dbReference type="Proteomes" id="UP000518266">
    <property type="component" value="Unassembled WGS sequence"/>
</dbReference>
<protein>
    <submittedName>
        <fullName evidence="1">Uncharacterized protein</fullName>
    </submittedName>
</protein>
<gene>
    <name evidence="1" type="ORF">F7725_008396</name>
</gene>
<dbReference type="AlphaFoldDB" id="A0A7J5Y7Z1"/>
<dbReference type="EMBL" id="JAAKFY010000015">
    <property type="protein sequence ID" value="KAF3845233.1"/>
    <property type="molecule type" value="Genomic_DNA"/>
</dbReference>
<keyword evidence="2" id="KW-1185">Reference proteome</keyword>
<comment type="caution">
    <text evidence="1">The sequence shown here is derived from an EMBL/GenBank/DDBJ whole genome shotgun (WGS) entry which is preliminary data.</text>
</comment>
<organism evidence="1 2">
    <name type="scientific">Dissostichus mawsoni</name>
    <name type="common">Antarctic cod</name>
    <dbReference type="NCBI Taxonomy" id="36200"/>
    <lineage>
        <taxon>Eukaryota</taxon>
        <taxon>Metazoa</taxon>
        <taxon>Chordata</taxon>
        <taxon>Craniata</taxon>
        <taxon>Vertebrata</taxon>
        <taxon>Euteleostomi</taxon>
        <taxon>Actinopterygii</taxon>
        <taxon>Neopterygii</taxon>
        <taxon>Teleostei</taxon>
        <taxon>Neoteleostei</taxon>
        <taxon>Acanthomorphata</taxon>
        <taxon>Eupercaria</taxon>
        <taxon>Perciformes</taxon>
        <taxon>Notothenioidei</taxon>
        <taxon>Nototheniidae</taxon>
        <taxon>Dissostichus</taxon>
    </lineage>
</organism>
<evidence type="ECO:0000313" key="2">
    <source>
        <dbReference type="Proteomes" id="UP000518266"/>
    </source>
</evidence>